<evidence type="ECO:0000313" key="8">
    <source>
        <dbReference type="Proteomes" id="UP001141327"/>
    </source>
</evidence>
<dbReference type="PROSITE" id="PS00183">
    <property type="entry name" value="UBC_1"/>
    <property type="match status" value="1"/>
</dbReference>
<dbReference type="InterPro" id="IPR050113">
    <property type="entry name" value="Ub_conjugating_enzyme"/>
</dbReference>
<feature type="active site" description="Glycyl thioester intermediate" evidence="3">
    <location>
        <position position="169"/>
    </location>
</feature>
<dbReference type="PROSITE" id="PS50127">
    <property type="entry name" value="UBC_2"/>
    <property type="match status" value="1"/>
</dbReference>
<dbReference type="SMART" id="SM00212">
    <property type="entry name" value="UBCc"/>
    <property type="match status" value="1"/>
</dbReference>
<keyword evidence="2 4" id="KW-0833">Ubl conjugation pathway</keyword>
<dbReference type="SUPFAM" id="SSF54495">
    <property type="entry name" value="UBC-like"/>
    <property type="match status" value="1"/>
</dbReference>
<feature type="domain" description="UBC core" evidence="6">
    <location>
        <begin position="83"/>
        <end position="231"/>
    </location>
</feature>
<reference evidence="7" key="1">
    <citation type="journal article" date="2022" name="bioRxiv">
        <title>Genomics of Preaxostyla Flagellates Illuminates Evolutionary Transitions and the Path Towards Mitochondrial Loss.</title>
        <authorList>
            <person name="Novak L.V.F."/>
            <person name="Treitli S.C."/>
            <person name="Pyrih J."/>
            <person name="Halakuc P."/>
            <person name="Pipaliya S.V."/>
            <person name="Vacek V."/>
            <person name="Brzon O."/>
            <person name="Soukal P."/>
            <person name="Eme L."/>
            <person name="Dacks J.B."/>
            <person name="Karnkowska A."/>
            <person name="Elias M."/>
            <person name="Hampl V."/>
        </authorList>
    </citation>
    <scope>NUCLEOTIDE SEQUENCE</scope>
    <source>
        <strain evidence="7">RCP-MX</strain>
    </source>
</reference>
<feature type="compositionally biased region" description="Polar residues" evidence="5">
    <location>
        <begin position="37"/>
        <end position="46"/>
    </location>
</feature>
<dbReference type="PANTHER" id="PTHR24067">
    <property type="entry name" value="UBIQUITIN-CONJUGATING ENZYME E2"/>
    <property type="match status" value="1"/>
</dbReference>
<dbReference type="CDD" id="cd23794">
    <property type="entry name" value="UBCc_UBE2F_UBE2M"/>
    <property type="match status" value="1"/>
</dbReference>
<keyword evidence="8" id="KW-1185">Reference proteome</keyword>
<keyword evidence="1" id="KW-0808">Transferase</keyword>
<dbReference type="InterPro" id="IPR000608">
    <property type="entry name" value="UBC"/>
</dbReference>
<dbReference type="Gene3D" id="3.10.110.10">
    <property type="entry name" value="Ubiquitin Conjugating Enzyme"/>
    <property type="match status" value="1"/>
</dbReference>
<evidence type="ECO:0000256" key="3">
    <source>
        <dbReference type="PROSITE-ProRule" id="PRU10133"/>
    </source>
</evidence>
<evidence type="ECO:0000256" key="5">
    <source>
        <dbReference type="SAM" id="MobiDB-lite"/>
    </source>
</evidence>
<evidence type="ECO:0000256" key="4">
    <source>
        <dbReference type="RuleBase" id="RU362109"/>
    </source>
</evidence>
<organism evidence="7 8">
    <name type="scientific">Paratrimastix pyriformis</name>
    <dbReference type="NCBI Taxonomy" id="342808"/>
    <lineage>
        <taxon>Eukaryota</taxon>
        <taxon>Metamonada</taxon>
        <taxon>Preaxostyla</taxon>
        <taxon>Paratrimastigidae</taxon>
        <taxon>Paratrimastix</taxon>
    </lineage>
</organism>
<evidence type="ECO:0000313" key="7">
    <source>
        <dbReference type="EMBL" id="KAJ4460234.1"/>
    </source>
</evidence>
<comment type="caution">
    <text evidence="7">The sequence shown here is derived from an EMBL/GenBank/DDBJ whole genome shotgun (WGS) entry which is preliminary data.</text>
</comment>
<protein>
    <submittedName>
        <fullName evidence="7">Rub1-conjugating enzyme e2</fullName>
    </submittedName>
</protein>
<proteinExistence type="inferred from homology"/>
<evidence type="ECO:0000256" key="2">
    <source>
        <dbReference type="ARBA" id="ARBA00022786"/>
    </source>
</evidence>
<keyword evidence="4" id="KW-0067">ATP-binding</keyword>
<dbReference type="EMBL" id="JAPMOS010000014">
    <property type="protein sequence ID" value="KAJ4460234.1"/>
    <property type="molecule type" value="Genomic_DNA"/>
</dbReference>
<evidence type="ECO:0000256" key="1">
    <source>
        <dbReference type="ARBA" id="ARBA00022679"/>
    </source>
</evidence>
<evidence type="ECO:0000259" key="6">
    <source>
        <dbReference type="PROSITE" id="PS50127"/>
    </source>
</evidence>
<gene>
    <name evidence="7" type="ORF">PAPYR_3624</name>
</gene>
<dbReference type="Pfam" id="PF00179">
    <property type="entry name" value="UQ_con"/>
    <property type="match status" value="1"/>
</dbReference>
<dbReference type="InterPro" id="IPR023313">
    <property type="entry name" value="UBQ-conjugating_AS"/>
</dbReference>
<sequence length="234" mass="26545">MLNLRKRKEEVAQRRQAEKIRSETQKQYKRPRDGEQTSDGAVSGPQTDGDVSAIVRLFQQRRAENERQEAAPPPPVTAPVASVSHKCLQMDFTSLEEDLAHVPVSIHFSSGTDLHNFVVRIHPPTGCWAGGEFDFLFNVPPTYRFDPPKVRCITKPIYHPNISPDGDVCLSILREAWSPVMNIQACIFGLLYLFHEPNSSDPLNHEAGELMATNPAAFRERVRRSLMQQRRTIF</sequence>
<feature type="region of interest" description="Disordered" evidence="5">
    <location>
        <begin position="1"/>
        <end position="51"/>
    </location>
</feature>
<dbReference type="InterPro" id="IPR016135">
    <property type="entry name" value="UBQ-conjugating_enzyme/RWD"/>
</dbReference>
<dbReference type="Proteomes" id="UP001141327">
    <property type="component" value="Unassembled WGS sequence"/>
</dbReference>
<comment type="similarity">
    <text evidence="4">Belongs to the ubiquitin-conjugating enzyme family.</text>
</comment>
<accession>A0ABQ8USA6</accession>
<name>A0ABQ8USA6_9EUKA</name>
<keyword evidence="4" id="KW-0547">Nucleotide-binding</keyword>
<feature type="compositionally biased region" description="Basic and acidic residues" evidence="5">
    <location>
        <begin position="7"/>
        <end position="35"/>
    </location>
</feature>